<evidence type="ECO:0000313" key="2">
    <source>
        <dbReference type="Proteomes" id="UP000006038"/>
    </source>
</evidence>
<dbReference type="Gramene" id="OB08G27250.1">
    <property type="protein sequence ID" value="OB08G27250.1"/>
    <property type="gene ID" value="OB08G27250"/>
</dbReference>
<keyword evidence="2" id="KW-1185">Reference proteome</keyword>
<sequence length="59" mass="6703">MIQLGLDDERSSLSLPTPGLQFLQNSARGLKNRRNCKFTLVLETTRIMKHGRNDGQKMS</sequence>
<accession>J3MUE4</accession>
<dbReference type="AlphaFoldDB" id="J3MUE4"/>
<reference evidence="1" key="2">
    <citation type="submission" date="2013-04" db="UniProtKB">
        <authorList>
            <consortium name="EnsemblPlants"/>
        </authorList>
    </citation>
    <scope>IDENTIFICATION</scope>
</reference>
<protein>
    <submittedName>
        <fullName evidence="1">Uncharacterized protein</fullName>
    </submittedName>
</protein>
<proteinExistence type="predicted"/>
<name>J3MUE4_ORYBR</name>
<organism evidence="1">
    <name type="scientific">Oryza brachyantha</name>
    <name type="common">malo sina</name>
    <dbReference type="NCBI Taxonomy" id="4533"/>
    <lineage>
        <taxon>Eukaryota</taxon>
        <taxon>Viridiplantae</taxon>
        <taxon>Streptophyta</taxon>
        <taxon>Embryophyta</taxon>
        <taxon>Tracheophyta</taxon>
        <taxon>Spermatophyta</taxon>
        <taxon>Magnoliopsida</taxon>
        <taxon>Liliopsida</taxon>
        <taxon>Poales</taxon>
        <taxon>Poaceae</taxon>
        <taxon>BOP clade</taxon>
        <taxon>Oryzoideae</taxon>
        <taxon>Oryzeae</taxon>
        <taxon>Oryzinae</taxon>
        <taxon>Oryza</taxon>
    </lineage>
</organism>
<dbReference type="Proteomes" id="UP000006038">
    <property type="component" value="Chromosome 8"/>
</dbReference>
<dbReference type="HOGENOM" id="CLU_2964599_0_0_1"/>
<reference evidence="1" key="1">
    <citation type="journal article" date="2013" name="Nat. Commun.">
        <title>Whole-genome sequencing of Oryza brachyantha reveals mechanisms underlying Oryza genome evolution.</title>
        <authorList>
            <person name="Chen J."/>
            <person name="Huang Q."/>
            <person name="Gao D."/>
            <person name="Wang J."/>
            <person name="Lang Y."/>
            <person name="Liu T."/>
            <person name="Li B."/>
            <person name="Bai Z."/>
            <person name="Luis Goicoechea J."/>
            <person name="Liang C."/>
            <person name="Chen C."/>
            <person name="Zhang W."/>
            <person name="Sun S."/>
            <person name="Liao Y."/>
            <person name="Zhang X."/>
            <person name="Yang L."/>
            <person name="Song C."/>
            <person name="Wang M."/>
            <person name="Shi J."/>
            <person name="Liu G."/>
            <person name="Liu J."/>
            <person name="Zhou H."/>
            <person name="Zhou W."/>
            <person name="Yu Q."/>
            <person name="An N."/>
            <person name="Chen Y."/>
            <person name="Cai Q."/>
            <person name="Wang B."/>
            <person name="Liu B."/>
            <person name="Min J."/>
            <person name="Huang Y."/>
            <person name="Wu H."/>
            <person name="Li Z."/>
            <person name="Zhang Y."/>
            <person name="Yin Y."/>
            <person name="Song W."/>
            <person name="Jiang J."/>
            <person name="Jackson S.A."/>
            <person name="Wing R.A."/>
            <person name="Wang J."/>
            <person name="Chen M."/>
        </authorList>
    </citation>
    <scope>NUCLEOTIDE SEQUENCE [LARGE SCALE GENOMIC DNA]</scope>
    <source>
        <strain evidence="1">cv. IRGC 101232</strain>
    </source>
</reference>
<evidence type="ECO:0000313" key="1">
    <source>
        <dbReference type="EnsemblPlants" id="OB08G27250.1"/>
    </source>
</evidence>
<dbReference type="EnsemblPlants" id="OB08G27250.1">
    <property type="protein sequence ID" value="OB08G27250.1"/>
    <property type="gene ID" value="OB08G27250"/>
</dbReference>